<evidence type="ECO:0000256" key="3">
    <source>
        <dbReference type="ARBA" id="ARBA00012831"/>
    </source>
</evidence>
<keyword evidence="5" id="KW-0963">Cytoplasm</keyword>
<dbReference type="PANTHER" id="PTHR42753">
    <property type="entry name" value="MITOCHONDRIAL RIBOSOME PROTEIN L39/PROLYL-TRNA LIGASE FAMILY MEMBER"/>
    <property type="match status" value="1"/>
</dbReference>
<dbReference type="GO" id="GO:0140096">
    <property type="term" value="F:catalytic activity, acting on a protein"/>
    <property type="evidence" value="ECO:0007669"/>
    <property type="project" value="UniProtKB-ARBA"/>
</dbReference>
<dbReference type="InterPro" id="IPR045864">
    <property type="entry name" value="aa-tRNA-synth_II/BPL/LPL"/>
</dbReference>
<dbReference type="SUPFAM" id="SSF55826">
    <property type="entry name" value="YbaK/ProRS associated domain"/>
    <property type="match status" value="1"/>
</dbReference>
<dbReference type="CDD" id="cd00861">
    <property type="entry name" value="ProRS_anticodon_short"/>
    <property type="match status" value="1"/>
</dbReference>
<accession>A0A9E6ZSG7</accession>
<reference evidence="14" key="1">
    <citation type="journal article" date="2022" name="G3 (Bethesda)">
        <title>Unveiling the complete genome sequence of Alicyclobacillus acidoterrestris DSM 3922T, a taint-producing strain.</title>
        <authorList>
            <person name="Leonardo I.C."/>
            <person name="Barreto Crespo M.T."/>
            <person name="Gaspar F.B."/>
        </authorList>
    </citation>
    <scope>NUCLEOTIDE SEQUENCE [LARGE SCALE GENOMIC DNA]</scope>
    <source>
        <strain evidence="14">DSM 3922</strain>
    </source>
</reference>
<dbReference type="InterPro" id="IPR002316">
    <property type="entry name" value="Pro-tRNA-ligase_IIa"/>
</dbReference>
<dbReference type="InterPro" id="IPR004500">
    <property type="entry name" value="Pro-tRNA-synth_IIa_bac-type"/>
</dbReference>
<keyword evidence="14" id="KW-1185">Reference proteome</keyword>
<dbReference type="Pfam" id="PF03129">
    <property type="entry name" value="HGTP_anticodon"/>
    <property type="match status" value="1"/>
</dbReference>
<dbReference type="InterPro" id="IPR044140">
    <property type="entry name" value="ProRS_anticodon_short"/>
</dbReference>
<keyword evidence="10" id="KW-0030">Aminoacyl-tRNA synthetase</keyword>
<evidence type="ECO:0000256" key="4">
    <source>
        <dbReference type="ARBA" id="ARBA00019110"/>
    </source>
</evidence>
<sequence length="519" mass="55929">MKMSHLVFKTERQVPADAQLTSHQLLIRAGFVRRVSAGIYTYGPLAVRALHHIEAIAREEMDALGAQEVLFPVVQPAGLWEQSGRLSSIGPDLARLTDRAGAAMVLAMTHEETATDFFRSMVQSYRALPLMMYQIQTKFRDEPRPRGGLIRLREFLMKDAYSFHLTVDDLNAHYEKVLEAYVRFFKRCGLDIVSVESDTGMMGGGMAHEFMFLSPMGEDTLLICDSCGYAANREVAVAQKSSGGLVCDELQVKVYRDGAGGVIVVVVPRHLDVNPIKLTRAVGIADLAEAAASDVAREAAFDVRVVVDEGVDSKSAWTAIAAHLGDLSTCATVATADITNVSAGMACGRCGGALREVRGIEAGNTFKLGTKYSQAMGASVADADGRSIPAVMGCYGIGITRVLACILEQHHDAAGMMWPRSVAPYATHIVSVGDDAAIVGAAENVYQALGMENAIWDDRALRPGIKFSDADLFGMPTRITVSARSLAAGGVELMDRRTGQTTIVPVENVRERVLGTQSR</sequence>
<dbReference type="InterPro" id="IPR033730">
    <property type="entry name" value="ProRS_core_prok"/>
</dbReference>
<dbReference type="GO" id="GO:0004827">
    <property type="term" value="F:proline-tRNA ligase activity"/>
    <property type="evidence" value="ECO:0007669"/>
    <property type="project" value="UniProtKB-UniRule"/>
</dbReference>
<organism evidence="13 14">
    <name type="scientific">Alicyclobacillus acidoterrestris (strain ATCC 49025 / DSM 3922 / CIP 106132 / NCIMB 13137 / GD3B)</name>
    <dbReference type="NCBI Taxonomy" id="1356854"/>
    <lineage>
        <taxon>Bacteria</taxon>
        <taxon>Bacillati</taxon>
        <taxon>Bacillota</taxon>
        <taxon>Bacilli</taxon>
        <taxon>Bacillales</taxon>
        <taxon>Alicyclobacillaceae</taxon>
        <taxon>Alicyclobacillus</taxon>
    </lineage>
</organism>
<dbReference type="KEGG" id="aaco:K1I37_03705"/>
<evidence type="ECO:0000256" key="2">
    <source>
        <dbReference type="ARBA" id="ARBA00011738"/>
    </source>
</evidence>
<dbReference type="OrthoDB" id="9809052at2"/>
<evidence type="ECO:0000313" key="14">
    <source>
        <dbReference type="Proteomes" id="UP000829401"/>
    </source>
</evidence>
<evidence type="ECO:0000256" key="11">
    <source>
        <dbReference type="ARBA" id="ARBA00047671"/>
    </source>
</evidence>
<dbReference type="PANTHER" id="PTHR42753:SF2">
    <property type="entry name" value="PROLINE--TRNA LIGASE"/>
    <property type="match status" value="1"/>
</dbReference>
<dbReference type="CDD" id="cd00779">
    <property type="entry name" value="ProRS_core_prok"/>
    <property type="match status" value="1"/>
</dbReference>
<dbReference type="PRINTS" id="PR01046">
    <property type="entry name" value="TRNASYNTHPRO"/>
</dbReference>
<dbReference type="eggNOG" id="COG0442">
    <property type="taxonomic scope" value="Bacteria"/>
</dbReference>
<dbReference type="AlphaFoldDB" id="T0D323"/>
<dbReference type="SUPFAM" id="SSF52954">
    <property type="entry name" value="Class II aaRS ABD-related"/>
    <property type="match status" value="1"/>
</dbReference>
<name>T0D323_ALIAG</name>
<dbReference type="GO" id="GO:0005829">
    <property type="term" value="C:cytosol"/>
    <property type="evidence" value="ECO:0007669"/>
    <property type="project" value="TreeGrafter"/>
</dbReference>
<dbReference type="STRING" id="1356854.N007_11475"/>
<dbReference type="Gene3D" id="3.30.930.10">
    <property type="entry name" value="Bira Bifunctional Protein, Domain 2"/>
    <property type="match status" value="2"/>
</dbReference>
<dbReference type="GO" id="GO:0002161">
    <property type="term" value="F:aminoacyl-tRNA deacylase activity"/>
    <property type="evidence" value="ECO:0007669"/>
    <property type="project" value="InterPro"/>
</dbReference>
<evidence type="ECO:0000313" key="13">
    <source>
        <dbReference type="EMBL" id="UNO49655.1"/>
    </source>
</evidence>
<dbReference type="GO" id="GO:0005524">
    <property type="term" value="F:ATP binding"/>
    <property type="evidence" value="ECO:0007669"/>
    <property type="project" value="UniProtKB-KW"/>
</dbReference>
<protein>
    <recommendedName>
        <fullName evidence="4 12">Proline--tRNA ligase</fullName>
        <ecNumber evidence="3 12">6.1.1.15</ecNumber>
    </recommendedName>
</protein>
<dbReference type="PROSITE" id="PS50862">
    <property type="entry name" value="AA_TRNA_LIGASE_II"/>
    <property type="match status" value="1"/>
</dbReference>
<dbReference type="SUPFAM" id="SSF55681">
    <property type="entry name" value="Class II aaRS and biotin synthetases"/>
    <property type="match status" value="1"/>
</dbReference>
<dbReference type="RefSeq" id="WP_021297343.1">
    <property type="nucleotide sequence ID" value="NZ_AURB01000151.1"/>
</dbReference>
<comment type="catalytic activity">
    <reaction evidence="11">
        <text>tRNA(Pro) + L-proline + ATP = L-prolyl-tRNA(Pro) + AMP + diphosphate</text>
        <dbReference type="Rhea" id="RHEA:14305"/>
        <dbReference type="Rhea" id="RHEA-COMP:9700"/>
        <dbReference type="Rhea" id="RHEA-COMP:9702"/>
        <dbReference type="ChEBI" id="CHEBI:30616"/>
        <dbReference type="ChEBI" id="CHEBI:33019"/>
        <dbReference type="ChEBI" id="CHEBI:60039"/>
        <dbReference type="ChEBI" id="CHEBI:78442"/>
        <dbReference type="ChEBI" id="CHEBI:78532"/>
        <dbReference type="ChEBI" id="CHEBI:456215"/>
        <dbReference type="EC" id="6.1.1.15"/>
    </reaction>
</comment>
<dbReference type="NCBIfam" id="TIGR00409">
    <property type="entry name" value="proS_fam_II"/>
    <property type="match status" value="1"/>
</dbReference>
<evidence type="ECO:0000256" key="8">
    <source>
        <dbReference type="ARBA" id="ARBA00022840"/>
    </source>
</evidence>
<keyword evidence="9" id="KW-0648">Protein biosynthesis</keyword>
<dbReference type="EMBL" id="CP080467">
    <property type="protein sequence ID" value="UNO49655.1"/>
    <property type="molecule type" value="Genomic_DNA"/>
</dbReference>
<evidence type="ECO:0000256" key="6">
    <source>
        <dbReference type="ARBA" id="ARBA00022598"/>
    </source>
</evidence>
<accession>T0D323</accession>
<dbReference type="Proteomes" id="UP000829401">
    <property type="component" value="Chromosome"/>
</dbReference>
<evidence type="ECO:0000256" key="9">
    <source>
        <dbReference type="ARBA" id="ARBA00022917"/>
    </source>
</evidence>
<dbReference type="InterPro" id="IPR036754">
    <property type="entry name" value="YbaK/aa-tRNA-synt-asso_dom_sf"/>
</dbReference>
<dbReference type="InterPro" id="IPR002314">
    <property type="entry name" value="aa-tRNA-synt_IIb"/>
</dbReference>
<dbReference type="InterPro" id="IPR050062">
    <property type="entry name" value="Pro-tRNA_synthetase"/>
</dbReference>
<keyword evidence="8" id="KW-0067">ATP-binding</keyword>
<dbReference type="EC" id="6.1.1.15" evidence="3 12"/>
<evidence type="ECO:0000256" key="10">
    <source>
        <dbReference type="ARBA" id="ARBA00023146"/>
    </source>
</evidence>
<comment type="subcellular location">
    <subcellularLocation>
        <location evidence="1">Cytoplasm</location>
    </subcellularLocation>
</comment>
<keyword evidence="7" id="KW-0547">Nucleotide-binding</keyword>
<comment type="subunit">
    <text evidence="2">Homodimer.</text>
</comment>
<gene>
    <name evidence="13" type="primary">proS</name>
    <name evidence="13" type="ORF">K1I37_03705</name>
</gene>
<dbReference type="GO" id="GO:0006433">
    <property type="term" value="P:prolyl-tRNA aminoacylation"/>
    <property type="evidence" value="ECO:0007669"/>
    <property type="project" value="UniProtKB-UniRule"/>
</dbReference>
<proteinExistence type="predicted"/>
<dbReference type="InterPro" id="IPR036621">
    <property type="entry name" value="Anticodon-bd_dom_sf"/>
</dbReference>
<evidence type="ECO:0000256" key="5">
    <source>
        <dbReference type="ARBA" id="ARBA00022490"/>
    </source>
</evidence>
<dbReference type="InterPro" id="IPR006195">
    <property type="entry name" value="aa-tRNA-synth_II"/>
</dbReference>
<evidence type="ECO:0000256" key="12">
    <source>
        <dbReference type="NCBIfam" id="TIGR00409"/>
    </source>
</evidence>
<dbReference type="GO" id="GO:0016740">
    <property type="term" value="F:transferase activity"/>
    <property type="evidence" value="ECO:0007669"/>
    <property type="project" value="UniProtKB-ARBA"/>
</dbReference>
<dbReference type="InterPro" id="IPR004154">
    <property type="entry name" value="Anticodon-bd"/>
</dbReference>
<evidence type="ECO:0000256" key="7">
    <source>
        <dbReference type="ARBA" id="ARBA00022741"/>
    </source>
</evidence>
<dbReference type="Pfam" id="PF00587">
    <property type="entry name" value="tRNA-synt_2b"/>
    <property type="match status" value="1"/>
</dbReference>
<keyword evidence="6 13" id="KW-0436">Ligase</keyword>
<evidence type="ECO:0000256" key="1">
    <source>
        <dbReference type="ARBA" id="ARBA00004496"/>
    </source>
</evidence>
<dbReference type="Gene3D" id="3.40.50.800">
    <property type="entry name" value="Anticodon-binding domain"/>
    <property type="match status" value="1"/>
</dbReference>